<dbReference type="PANTHER" id="PTHR43522:SF2">
    <property type="entry name" value="TRANSKETOLASE 1-RELATED"/>
    <property type="match status" value="1"/>
</dbReference>
<dbReference type="GO" id="GO:0006098">
    <property type="term" value="P:pentose-phosphate shunt"/>
    <property type="evidence" value="ECO:0007669"/>
    <property type="project" value="TreeGrafter"/>
</dbReference>
<feature type="domain" description="Transketolase-like C-terminal" evidence="4">
    <location>
        <begin position="47"/>
        <end position="112"/>
    </location>
</feature>
<dbReference type="GO" id="GO:0046872">
    <property type="term" value="F:metal ion binding"/>
    <property type="evidence" value="ECO:0007669"/>
    <property type="project" value="UniProtKB-KW"/>
</dbReference>
<dbReference type="SUPFAM" id="SSF52922">
    <property type="entry name" value="TK C-terminal domain-like"/>
    <property type="match status" value="1"/>
</dbReference>
<dbReference type="InterPro" id="IPR055152">
    <property type="entry name" value="Transketolase-like_C_2"/>
</dbReference>
<dbReference type="InterPro" id="IPR033247">
    <property type="entry name" value="Transketolase_fam"/>
</dbReference>
<name>A0A7I9WC48_MYCAG</name>
<organism evidence="5 6">
    <name type="scientific">Mycolicibacterium agri</name>
    <name type="common">Mycobacterium agri</name>
    <dbReference type="NCBI Taxonomy" id="36811"/>
    <lineage>
        <taxon>Bacteria</taxon>
        <taxon>Bacillati</taxon>
        <taxon>Actinomycetota</taxon>
        <taxon>Actinomycetes</taxon>
        <taxon>Mycobacteriales</taxon>
        <taxon>Mycobacteriaceae</taxon>
        <taxon>Mycolicibacterium</taxon>
    </lineage>
</organism>
<evidence type="ECO:0000256" key="2">
    <source>
        <dbReference type="ARBA" id="ARBA00022842"/>
    </source>
</evidence>
<dbReference type="PANTHER" id="PTHR43522">
    <property type="entry name" value="TRANSKETOLASE"/>
    <property type="match status" value="1"/>
</dbReference>
<dbReference type="AlphaFoldDB" id="A0A7I9WC48"/>
<evidence type="ECO:0000256" key="3">
    <source>
        <dbReference type="SAM" id="MobiDB-lite"/>
    </source>
</evidence>
<reference evidence="5 6" key="1">
    <citation type="journal article" date="2019" name="Emerg. Microbes Infect.">
        <title>Comprehensive subspecies identification of 175 nontuberculous mycobacteria species based on 7547 genomic profiles.</title>
        <authorList>
            <person name="Matsumoto Y."/>
            <person name="Kinjo T."/>
            <person name="Motooka D."/>
            <person name="Nabeya D."/>
            <person name="Jung N."/>
            <person name="Uechi K."/>
            <person name="Horii T."/>
            <person name="Iida T."/>
            <person name="Fujita J."/>
            <person name="Nakamura S."/>
        </authorList>
    </citation>
    <scope>NUCLEOTIDE SEQUENCE [LARGE SCALE GENOMIC DNA]</scope>
    <source>
        <strain evidence="5 6">JCM 6377</strain>
    </source>
</reference>
<accession>A0A7I9WC48</accession>
<evidence type="ECO:0000313" key="5">
    <source>
        <dbReference type="EMBL" id="GFG55244.1"/>
    </source>
</evidence>
<dbReference type="Pfam" id="PF22613">
    <property type="entry name" value="Transketolase_C_1"/>
    <property type="match status" value="1"/>
</dbReference>
<dbReference type="EMBL" id="BLKS01000003">
    <property type="protein sequence ID" value="GFG55244.1"/>
    <property type="molecule type" value="Genomic_DNA"/>
</dbReference>
<dbReference type="InterPro" id="IPR009014">
    <property type="entry name" value="Transketo_C/PFOR_II"/>
</dbReference>
<evidence type="ECO:0000259" key="4">
    <source>
        <dbReference type="Pfam" id="PF22613"/>
    </source>
</evidence>
<protein>
    <recommendedName>
        <fullName evidence="4">Transketolase-like C-terminal domain-containing protein</fullName>
    </recommendedName>
</protein>
<dbReference type="Proteomes" id="UP000465302">
    <property type="component" value="Unassembled WGS sequence"/>
</dbReference>
<dbReference type="GO" id="GO:0005829">
    <property type="term" value="C:cytosol"/>
    <property type="evidence" value="ECO:0007669"/>
    <property type="project" value="TreeGrafter"/>
</dbReference>
<gene>
    <name evidence="5" type="ORF">MAGR_66850</name>
</gene>
<evidence type="ECO:0000256" key="1">
    <source>
        <dbReference type="ARBA" id="ARBA00022723"/>
    </source>
</evidence>
<keyword evidence="2" id="KW-0460">Magnesium</keyword>
<sequence>MRPGDANETAYAWRSILARDNGSGPVGFMLTRQGAGVEGTSAEVWLGGYVLGGGNPADDADVIIIATGSELQLAVQAKKVLADKEITAYVVSMPCVEWFESQPGNRDAVLPQLSGLWRSRRRSRRAGTSSSATPAKSCPSSTTAPADDKTLFREYGFTPEAVVAAARSIDK</sequence>
<proteinExistence type="predicted"/>
<comment type="caution">
    <text evidence="5">The sequence shown here is derived from an EMBL/GenBank/DDBJ whole genome shotgun (WGS) entry which is preliminary data.</text>
</comment>
<keyword evidence="1" id="KW-0479">Metal-binding</keyword>
<feature type="region of interest" description="Disordered" evidence="3">
    <location>
        <begin position="120"/>
        <end position="147"/>
    </location>
</feature>
<dbReference type="GO" id="GO:0004802">
    <property type="term" value="F:transketolase activity"/>
    <property type="evidence" value="ECO:0007669"/>
    <property type="project" value="TreeGrafter"/>
</dbReference>
<evidence type="ECO:0000313" key="6">
    <source>
        <dbReference type="Proteomes" id="UP000465302"/>
    </source>
</evidence>
<dbReference type="Gene3D" id="3.40.50.920">
    <property type="match status" value="1"/>
</dbReference>